<dbReference type="EMBL" id="KF602048">
    <property type="protein sequence ID" value="AHE38782.1"/>
    <property type="molecule type" value="Genomic_DNA"/>
</dbReference>
<proteinExistence type="predicted"/>
<sequence>MYRSLRRHMVRAINESLTSGYRGGSVAVAVVCPDGAFADAPHWSPGADFYGVGGESPASRCWERRNADGTVTVVAAGVGADPEVWTVTAAPEDFDGCGLGNSMHGITWMQDVPGVVIHREPYAGHPAESVARYWQAFFERWGVSPKGEEQEGAGWVFGRGRVWFYLDAQLAETGHLLEVVLELCRSFGASARVYPYNPRTRDYDGPCAYPDFVRRPAA</sequence>
<reference evidence="1" key="1">
    <citation type="submission" date="2013-09" db="EMBL/GenBank/DDBJ databases">
        <title>Complete nucleotide sequence of Streptomyces linear plasmid pFRL3.</title>
        <authorList>
            <person name="Chen Z."/>
            <person name="Fang P."/>
            <person name="Qin Z."/>
        </authorList>
    </citation>
    <scope>NUCLEOTIDE SEQUENCE</scope>
    <source>
        <plasmid evidence="1">pFRL3</plasmid>
    </source>
</reference>
<name>V9Z2J4_9ACTN</name>
<dbReference type="RefSeq" id="WP_024126164.1">
    <property type="nucleotide sequence ID" value="NC_023283.1"/>
</dbReference>
<dbReference type="AlphaFoldDB" id="V9Z2J4"/>
<protein>
    <submittedName>
        <fullName evidence="1">Uncharacterized protein</fullName>
    </submittedName>
</protein>
<keyword evidence="1" id="KW-0614">Plasmid</keyword>
<accession>V9Z2J4</accession>
<geneLocation type="plasmid" evidence="1">
    <name>pFRL3</name>
</geneLocation>
<organism evidence="1">
    <name type="scientific">Streptomyces sp. FR1</name>
    <dbReference type="NCBI Taxonomy" id="349971"/>
    <lineage>
        <taxon>Bacteria</taxon>
        <taxon>Bacillati</taxon>
        <taxon>Actinomycetota</taxon>
        <taxon>Actinomycetes</taxon>
        <taxon>Kitasatosporales</taxon>
        <taxon>Streptomycetaceae</taxon>
        <taxon>Streptomyces</taxon>
    </lineage>
</organism>
<gene>
    <name evidence="1" type="ORF">pFRL3_5c</name>
</gene>
<evidence type="ECO:0000313" key="1">
    <source>
        <dbReference type="EMBL" id="AHE38782.1"/>
    </source>
</evidence>